<name>A0A916RV23_9BACT</name>
<gene>
    <name evidence="1" type="ORF">GCM10011507_24330</name>
</gene>
<evidence type="ECO:0000313" key="1">
    <source>
        <dbReference type="EMBL" id="GGA71845.1"/>
    </source>
</evidence>
<dbReference type="EMBL" id="BMJB01000001">
    <property type="protein sequence ID" value="GGA71845.1"/>
    <property type="molecule type" value="Genomic_DNA"/>
</dbReference>
<dbReference type="AlphaFoldDB" id="A0A916RV23"/>
<reference evidence="1" key="1">
    <citation type="journal article" date="2014" name="Int. J. Syst. Evol. Microbiol.">
        <title>Complete genome sequence of Corynebacterium casei LMG S-19264T (=DSM 44701T), isolated from a smear-ripened cheese.</title>
        <authorList>
            <consortium name="US DOE Joint Genome Institute (JGI-PGF)"/>
            <person name="Walter F."/>
            <person name="Albersmeier A."/>
            <person name="Kalinowski J."/>
            <person name="Ruckert C."/>
        </authorList>
    </citation>
    <scope>NUCLEOTIDE SEQUENCE</scope>
    <source>
        <strain evidence="1">CGMCC 1.15447</strain>
    </source>
</reference>
<proteinExistence type="predicted"/>
<reference evidence="1" key="2">
    <citation type="submission" date="2020-09" db="EMBL/GenBank/DDBJ databases">
        <authorList>
            <person name="Sun Q."/>
            <person name="Zhou Y."/>
        </authorList>
    </citation>
    <scope>NUCLEOTIDE SEQUENCE</scope>
    <source>
        <strain evidence="1">CGMCC 1.15447</strain>
    </source>
</reference>
<sequence>MRRIGGFLLVAVGVALLVVTNVEASNGGSERFDAMVRALSTRYAVQPTKIPLMWMVSLCARGATHGGVRGMKIAQFEHFGPVADRDEFDAIVQSKLGGSWTPTVRERESDGKESLVYTREDGRLTEFVVIDLDHDELNAVRMEMNPEQLAKWVNEREHTAVHNVSTQ</sequence>
<organism evidence="1 2">
    <name type="scientific">Edaphobacter acidisoli</name>
    <dbReference type="NCBI Taxonomy" id="2040573"/>
    <lineage>
        <taxon>Bacteria</taxon>
        <taxon>Pseudomonadati</taxon>
        <taxon>Acidobacteriota</taxon>
        <taxon>Terriglobia</taxon>
        <taxon>Terriglobales</taxon>
        <taxon>Acidobacteriaceae</taxon>
        <taxon>Edaphobacter</taxon>
    </lineage>
</organism>
<accession>A0A916RV23</accession>
<dbReference type="Proteomes" id="UP000648801">
    <property type="component" value="Unassembled WGS sequence"/>
</dbReference>
<keyword evidence="2" id="KW-1185">Reference proteome</keyword>
<comment type="caution">
    <text evidence="1">The sequence shown here is derived from an EMBL/GenBank/DDBJ whole genome shotgun (WGS) entry which is preliminary data.</text>
</comment>
<protein>
    <submittedName>
        <fullName evidence="1">Uncharacterized protein</fullName>
    </submittedName>
</protein>
<dbReference type="RefSeq" id="WP_188759512.1">
    <property type="nucleotide sequence ID" value="NZ_BMJB01000001.1"/>
</dbReference>
<evidence type="ECO:0000313" key="2">
    <source>
        <dbReference type="Proteomes" id="UP000648801"/>
    </source>
</evidence>